<dbReference type="EMBL" id="JALBUF010000002">
    <property type="protein sequence ID" value="MCI0182770.1"/>
    <property type="molecule type" value="Genomic_DNA"/>
</dbReference>
<organism evidence="20 21">
    <name type="scientific">Sulfoacidibacillus ferrooxidans</name>
    <dbReference type="NCBI Taxonomy" id="2005001"/>
    <lineage>
        <taxon>Bacteria</taxon>
        <taxon>Bacillati</taxon>
        <taxon>Bacillota</taxon>
        <taxon>Bacilli</taxon>
        <taxon>Bacillales</taxon>
        <taxon>Alicyclobacillaceae</taxon>
        <taxon>Sulfoacidibacillus</taxon>
    </lineage>
</organism>
<evidence type="ECO:0000256" key="7">
    <source>
        <dbReference type="ARBA" id="ARBA00022475"/>
    </source>
</evidence>
<evidence type="ECO:0000256" key="5">
    <source>
        <dbReference type="ARBA" id="ARBA00013200"/>
    </source>
</evidence>
<evidence type="ECO:0000256" key="16">
    <source>
        <dbReference type="ARBA" id="ARBA00032853"/>
    </source>
</evidence>
<feature type="transmembrane region" description="Helical" evidence="19">
    <location>
        <begin position="139"/>
        <end position="161"/>
    </location>
</feature>
<comment type="subcellular location">
    <subcellularLocation>
        <location evidence="2 19">Cell membrane</location>
        <topology evidence="2 19">Multi-pass membrane protein</topology>
    </subcellularLocation>
</comment>
<keyword evidence="7 19" id="KW-1003">Cell membrane</keyword>
<evidence type="ECO:0000256" key="14">
    <source>
        <dbReference type="ARBA" id="ARBA00025228"/>
    </source>
</evidence>
<evidence type="ECO:0000313" key="21">
    <source>
        <dbReference type="Proteomes" id="UP001139263"/>
    </source>
</evidence>
<evidence type="ECO:0000256" key="19">
    <source>
        <dbReference type="HAMAP-Rule" id="MF_00719"/>
    </source>
</evidence>
<proteinExistence type="inferred from homology"/>
<feature type="transmembrane region" description="Helical" evidence="19">
    <location>
        <begin position="115"/>
        <end position="133"/>
    </location>
</feature>
<keyword evidence="8 19" id="KW-0169">Cobalamin biosynthesis</keyword>
<evidence type="ECO:0000256" key="10">
    <source>
        <dbReference type="ARBA" id="ARBA00022692"/>
    </source>
</evidence>
<comment type="cofactor">
    <cofactor evidence="1 19">
        <name>Mg(2+)</name>
        <dbReference type="ChEBI" id="CHEBI:18420"/>
    </cofactor>
</comment>
<evidence type="ECO:0000256" key="13">
    <source>
        <dbReference type="ARBA" id="ARBA00023136"/>
    </source>
</evidence>
<feature type="transmembrane region" description="Helical" evidence="19">
    <location>
        <begin position="205"/>
        <end position="222"/>
    </location>
</feature>
<evidence type="ECO:0000313" key="20">
    <source>
        <dbReference type="EMBL" id="MCI0182770.1"/>
    </source>
</evidence>
<comment type="caution">
    <text evidence="20">The sequence shown here is derived from an EMBL/GenBank/DDBJ whole genome shotgun (WGS) entry which is preliminary data.</text>
</comment>
<sequence>MLDAFYRQAKAFVLAVQFLTRFPAPRIADVDEEDVNRSYAYYPLVGVMLGATYALFALIIHILYASSLLMAVLLVAVQLYFTGGLHMDGLMDTADGMLSYRSREEVLTIMKDSRVGAMGVIVFAVSFLLRIAVYDSLPLYKLVALLFVTPVASRSVLLVLFRFTRPARTRGLGQHAIGKTRLATLVWANSIAILLVALLLKEIGIMAMIVGILVVIRLIRSCNRRLGGMTGDTFGAAVEILEGVVALVFAMRTF</sequence>
<keyword evidence="21" id="KW-1185">Reference proteome</keyword>
<keyword evidence="12 19" id="KW-1133">Transmembrane helix</keyword>
<name>A0A9X2ACW5_9BACL</name>
<dbReference type="Pfam" id="PF02654">
    <property type="entry name" value="CobS"/>
    <property type="match status" value="1"/>
</dbReference>
<dbReference type="EC" id="2.7.8.26" evidence="5 19"/>
<keyword evidence="9 19" id="KW-0808">Transferase</keyword>
<evidence type="ECO:0000256" key="6">
    <source>
        <dbReference type="ARBA" id="ARBA00015850"/>
    </source>
</evidence>
<feature type="transmembrane region" description="Helical" evidence="19">
    <location>
        <begin position="182"/>
        <end position="199"/>
    </location>
</feature>
<keyword evidence="11 19" id="KW-0460">Magnesium</keyword>
<dbReference type="InterPro" id="IPR003805">
    <property type="entry name" value="CobS"/>
</dbReference>
<dbReference type="PANTHER" id="PTHR34148">
    <property type="entry name" value="ADENOSYLCOBINAMIDE-GDP RIBAZOLETRANSFERASE"/>
    <property type="match status" value="1"/>
</dbReference>
<reference evidence="20" key="1">
    <citation type="submission" date="2022-03" db="EMBL/GenBank/DDBJ databases">
        <title>Draft Genome Sequence of Firmicute Strain S0AB, a Heterotrophic Iron/Sulfur-Oxidizing Extreme Acidophile.</title>
        <authorList>
            <person name="Vergara E."/>
            <person name="Pakostova E."/>
            <person name="Johnson D.B."/>
            <person name="Holmes D.S."/>
        </authorList>
    </citation>
    <scope>NUCLEOTIDE SEQUENCE</scope>
    <source>
        <strain evidence="20">S0AB</strain>
    </source>
</reference>
<dbReference type="RefSeq" id="WP_241712378.1">
    <property type="nucleotide sequence ID" value="NZ_JALBUF010000002.1"/>
</dbReference>
<feature type="transmembrane region" description="Helical" evidence="19">
    <location>
        <begin position="52"/>
        <end position="81"/>
    </location>
</feature>
<dbReference type="GO" id="GO:0009236">
    <property type="term" value="P:cobalamin biosynthetic process"/>
    <property type="evidence" value="ECO:0007669"/>
    <property type="project" value="UniProtKB-UniRule"/>
</dbReference>
<keyword evidence="10 19" id="KW-0812">Transmembrane</keyword>
<evidence type="ECO:0000256" key="1">
    <source>
        <dbReference type="ARBA" id="ARBA00001946"/>
    </source>
</evidence>
<evidence type="ECO:0000256" key="15">
    <source>
        <dbReference type="ARBA" id="ARBA00032605"/>
    </source>
</evidence>
<evidence type="ECO:0000256" key="18">
    <source>
        <dbReference type="ARBA" id="ARBA00049504"/>
    </source>
</evidence>
<dbReference type="GO" id="GO:0005886">
    <property type="term" value="C:plasma membrane"/>
    <property type="evidence" value="ECO:0007669"/>
    <property type="project" value="UniProtKB-SubCell"/>
</dbReference>
<gene>
    <name evidence="19 20" type="primary">cobS</name>
    <name evidence="20" type="ORF">MM817_01039</name>
</gene>
<comment type="catalytic activity">
    <reaction evidence="17 19">
        <text>alpha-ribazole + adenosylcob(III)inamide-GDP = adenosylcob(III)alamin + GMP + H(+)</text>
        <dbReference type="Rhea" id="RHEA:16049"/>
        <dbReference type="ChEBI" id="CHEBI:10329"/>
        <dbReference type="ChEBI" id="CHEBI:15378"/>
        <dbReference type="ChEBI" id="CHEBI:18408"/>
        <dbReference type="ChEBI" id="CHEBI:58115"/>
        <dbReference type="ChEBI" id="CHEBI:60487"/>
        <dbReference type="EC" id="2.7.8.26"/>
    </reaction>
</comment>
<comment type="pathway">
    <text evidence="3 19">Cofactor biosynthesis; adenosylcobalamin biosynthesis; adenosylcobalamin from cob(II)yrinate a,c-diamide: step 7/7.</text>
</comment>
<dbReference type="GO" id="GO:0008818">
    <property type="term" value="F:cobalamin 5'-phosphate synthase activity"/>
    <property type="evidence" value="ECO:0007669"/>
    <property type="project" value="UniProtKB-UniRule"/>
</dbReference>
<keyword evidence="13 19" id="KW-0472">Membrane</keyword>
<accession>A0A9X2ACW5</accession>
<evidence type="ECO:0000256" key="4">
    <source>
        <dbReference type="ARBA" id="ARBA00010561"/>
    </source>
</evidence>
<evidence type="ECO:0000256" key="9">
    <source>
        <dbReference type="ARBA" id="ARBA00022679"/>
    </source>
</evidence>
<evidence type="ECO:0000256" key="3">
    <source>
        <dbReference type="ARBA" id="ARBA00004663"/>
    </source>
</evidence>
<dbReference type="NCBIfam" id="TIGR00317">
    <property type="entry name" value="cobS"/>
    <property type="match status" value="1"/>
</dbReference>
<dbReference type="GO" id="GO:0051073">
    <property type="term" value="F:adenosylcobinamide-GDP ribazoletransferase activity"/>
    <property type="evidence" value="ECO:0007669"/>
    <property type="project" value="UniProtKB-UniRule"/>
</dbReference>
<evidence type="ECO:0000256" key="12">
    <source>
        <dbReference type="ARBA" id="ARBA00022989"/>
    </source>
</evidence>
<evidence type="ECO:0000256" key="2">
    <source>
        <dbReference type="ARBA" id="ARBA00004651"/>
    </source>
</evidence>
<comment type="function">
    <text evidence="14 19">Joins adenosylcobinamide-GDP and alpha-ribazole to generate adenosylcobalamin (Ado-cobalamin). Also synthesizes adenosylcobalamin 5'-phosphate from adenosylcobinamide-GDP and alpha-ribazole 5'-phosphate.</text>
</comment>
<evidence type="ECO:0000256" key="11">
    <source>
        <dbReference type="ARBA" id="ARBA00022842"/>
    </source>
</evidence>
<comment type="similarity">
    <text evidence="4 19">Belongs to the CobS family.</text>
</comment>
<dbReference type="PANTHER" id="PTHR34148:SF1">
    <property type="entry name" value="ADENOSYLCOBINAMIDE-GDP RIBAZOLETRANSFERASE"/>
    <property type="match status" value="1"/>
</dbReference>
<protein>
    <recommendedName>
        <fullName evidence="6 19">Adenosylcobinamide-GDP ribazoletransferase</fullName>
        <ecNumber evidence="5 19">2.7.8.26</ecNumber>
    </recommendedName>
    <alternativeName>
        <fullName evidence="16 19">Cobalamin synthase</fullName>
    </alternativeName>
    <alternativeName>
        <fullName evidence="15 19">Cobalamin-5'-phosphate synthase</fullName>
    </alternativeName>
</protein>
<dbReference type="AlphaFoldDB" id="A0A9X2ACW5"/>
<comment type="catalytic activity">
    <reaction evidence="18 19">
        <text>alpha-ribazole 5'-phosphate + adenosylcob(III)inamide-GDP = adenosylcob(III)alamin 5'-phosphate + GMP + H(+)</text>
        <dbReference type="Rhea" id="RHEA:23560"/>
        <dbReference type="ChEBI" id="CHEBI:15378"/>
        <dbReference type="ChEBI" id="CHEBI:57918"/>
        <dbReference type="ChEBI" id="CHEBI:58115"/>
        <dbReference type="ChEBI" id="CHEBI:60487"/>
        <dbReference type="ChEBI" id="CHEBI:60493"/>
        <dbReference type="EC" id="2.7.8.26"/>
    </reaction>
</comment>
<evidence type="ECO:0000256" key="17">
    <source>
        <dbReference type="ARBA" id="ARBA00048623"/>
    </source>
</evidence>
<evidence type="ECO:0000256" key="8">
    <source>
        <dbReference type="ARBA" id="ARBA00022573"/>
    </source>
</evidence>
<dbReference type="HAMAP" id="MF_00719">
    <property type="entry name" value="CobS"/>
    <property type="match status" value="1"/>
</dbReference>
<dbReference type="Proteomes" id="UP001139263">
    <property type="component" value="Unassembled WGS sequence"/>
</dbReference>